<dbReference type="GO" id="GO:0070286">
    <property type="term" value="P:axonemal dynein complex assembly"/>
    <property type="evidence" value="ECO:0007669"/>
    <property type="project" value="TreeGrafter"/>
</dbReference>
<dbReference type="PANTHER" id="PTHR46540">
    <property type="entry name" value="TETRATRICOPEPTIDE REPEAT PROTEIN 12"/>
    <property type="match status" value="1"/>
</dbReference>
<dbReference type="RefSeq" id="XP_040566595.1">
    <property type="nucleotide sequence ID" value="XM_040710661.2"/>
</dbReference>
<dbReference type="SUPFAM" id="SSF48452">
    <property type="entry name" value="TPR-like"/>
    <property type="match status" value="1"/>
</dbReference>
<keyword evidence="1" id="KW-0175">Coiled coil</keyword>
<dbReference type="GO" id="GO:0005813">
    <property type="term" value="C:centrosome"/>
    <property type="evidence" value="ECO:0007669"/>
    <property type="project" value="TreeGrafter"/>
</dbReference>
<accession>A0A0K2ULR2</accession>
<dbReference type="EMBL" id="HACA01021270">
    <property type="protein sequence ID" value="CDW38631.1"/>
    <property type="molecule type" value="Transcribed_RNA"/>
</dbReference>
<dbReference type="GO" id="GO:0005737">
    <property type="term" value="C:cytoplasm"/>
    <property type="evidence" value="ECO:0007669"/>
    <property type="project" value="TreeGrafter"/>
</dbReference>
<evidence type="ECO:0000313" key="2">
    <source>
        <dbReference type="EMBL" id="CDW38631.1"/>
    </source>
</evidence>
<dbReference type="InterPro" id="IPR011990">
    <property type="entry name" value="TPR-like_helical_dom_sf"/>
</dbReference>
<dbReference type="GO" id="GO:0007288">
    <property type="term" value="P:sperm axoneme assembly"/>
    <property type="evidence" value="ECO:0007669"/>
    <property type="project" value="TreeGrafter"/>
</dbReference>
<dbReference type="GeneID" id="121116406"/>
<feature type="coiled-coil region" evidence="1">
    <location>
        <begin position="189"/>
        <end position="216"/>
    </location>
</feature>
<dbReference type="PANTHER" id="PTHR46540:SF1">
    <property type="entry name" value="TETRATRICOPEPTIDE REPEAT PROTEIN 12"/>
    <property type="match status" value="1"/>
</dbReference>
<dbReference type="InterPro" id="IPR019734">
    <property type="entry name" value="TPR_rpt"/>
</dbReference>
<proteinExistence type="predicted"/>
<protein>
    <submittedName>
        <fullName evidence="2">Uncharacterized protein</fullName>
    </submittedName>
</protein>
<dbReference type="AlphaFoldDB" id="A0A0K2ULR2"/>
<name>A0A0K2ULR2_LEPSM</name>
<feature type="coiled-coil region" evidence="1">
    <location>
        <begin position="10"/>
        <end position="92"/>
    </location>
</feature>
<dbReference type="KEGG" id="lsm:121116406"/>
<organism evidence="2">
    <name type="scientific">Lepeophtheirus salmonis</name>
    <name type="common">Salmon louse</name>
    <name type="synonym">Caligus salmonis</name>
    <dbReference type="NCBI Taxonomy" id="72036"/>
    <lineage>
        <taxon>Eukaryota</taxon>
        <taxon>Metazoa</taxon>
        <taxon>Ecdysozoa</taxon>
        <taxon>Arthropoda</taxon>
        <taxon>Crustacea</taxon>
        <taxon>Multicrustacea</taxon>
        <taxon>Hexanauplia</taxon>
        <taxon>Copepoda</taxon>
        <taxon>Siphonostomatoida</taxon>
        <taxon>Caligidae</taxon>
        <taxon>Lepeophtheirus</taxon>
    </lineage>
</organism>
<dbReference type="InterPro" id="IPR043195">
    <property type="entry name" value="TTC12"/>
</dbReference>
<sequence>MEEMIDDLSLDDFEKETDEIYRLMQDLTSEDNEVSRKASNQIEKYVEERKRKRDEKELIDGCWTTSSRVVINEDGEEKRKKLSEEFRKLGNESFRSQDFVTAKEYYSSAILQYDQNPILFNNRAQTSLRLEDYGEVIKDTFHSIKLNPNIVKTYVILAKGLKGERAYNKALEVLLTLQKDINNLTDVEKKVVQDLENEIKEEMSNVENNIKKVKKLNVK</sequence>
<dbReference type="Gene3D" id="1.25.40.10">
    <property type="entry name" value="Tetratricopeptide repeat domain"/>
    <property type="match status" value="1"/>
</dbReference>
<dbReference type="SMART" id="SM00028">
    <property type="entry name" value="TPR"/>
    <property type="match status" value="2"/>
</dbReference>
<reference evidence="2" key="1">
    <citation type="submission" date="2014-05" db="EMBL/GenBank/DDBJ databases">
        <authorList>
            <person name="Chronopoulou M."/>
        </authorList>
    </citation>
    <scope>NUCLEOTIDE SEQUENCE</scope>
    <source>
        <tissue evidence="2">Whole organism</tissue>
    </source>
</reference>
<evidence type="ECO:0000256" key="1">
    <source>
        <dbReference type="SAM" id="Coils"/>
    </source>
</evidence>
<dbReference type="OrthoDB" id="2017782at2759"/>